<dbReference type="GeneID" id="73468957"/>
<comment type="caution">
    <text evidence="1">The sequence shown here is derived from an EMBL/GenBank/DDBJ whole genome shotgun (WGS) entry which is preliminary data.</text>
</comment>
<gene>
    <name evidence="1" type="ORF">J8A68_002156</name>
</gene>
<accession>A0A8J5QPZ3</accession>
<evidence type="ECO:0000313" key="2">
    <source>
        <dbReference type="Proteomes" id="UP000694255"/>
    </source>
</evidence>
<dbReference type="Proteomes" id="UP000694255">
    <property type="component" value="Unassembled WGS sequence"/>
</dbReference>
<evidence type="ECO:0000313" key="1">
    <source>
        <dbReference type="EMBL" id="KAG7664298.1"/>
    </source>
</evidence>
<name>A0A8J5QPZ3_9ASCO</name>
<proteinExistence type="predicted"/>
<dbReference type="AlphaFoldDB" id="A0A8J5QPZ3"/>
<dbReference type="EMBL" id="JAGSYN010000099">
    <property type="protein sequence ID" value="KAG7664298.1"/>
    <property type="molecule type" value="Genomic_DNA"/>
</dbReference>
<reference evidence="1 2" key="1">
    <citation type="journal article" date="2021" name="DNA Res.">
        <title>Genome analysis of Candida subhashii reveals its hybrid nature and dual mitochondrial genome conformations.</title>
        <authorList>
            <person name="Mixao V."/>
            <person name="Hegedusova E."/>
            <person name="Saus E."/>
            <person name="Pryszcz L.P."/>
            <person name="Cillingova A."/>
            <person name="Nosek J."/>
            <person name="Gabaldon T."/>
        </authorList>
    </citation>
    <scope>NUCLEOTIDE SEQUENCE [LARGE SCALE GENOMIC DNA]</scope>
    <source>
        <strain evidence="1 2">CBS 10753</strain>
    </source>
</reference>
<sequence length="76" mass="8490">MNQMNFLPLATEHHDAFVIPNVSPVSSPLLRAKQRRDSMPIMGTDKLTPLPLEEDVYEDDVVLISTGTMPQIALNE</sequence>
<dbReference type="OrthoDB" id="4015904at2759"/>
<keyword evidence="2" id="KW-1185">Reference proteome</keyword>
<dbReference type="RefSeq" id="XP_049264530.1">
    <property type="nucleotide sequence ID" value="XM_049405877.1"/>
</dbReference>
<organism evidence="1 2">
    <name type="scientific">[Candida] subhashii</name>
    <dbReference type="NCBI Taxonomy" id="561895"/>
    <lineage>
        <taxon>Eukaryota</taxon>
        <taxon>Fungi</taxon>
        <taxon>Dikarya</taxon>
        <taxon>Ascomycota</taxon>
        <taxon>Saccharomycotina</taxon>
        <taxon>Pichiomycetes</taxon>
        <taxon>Debaryomycetaceae</taxon>
        <taxon>Spathaspora</taxon>
    </lineage>
</organism>
<protein>
    <submittedName>
        <fullName evidence="1">Uncharacterized protein</fullName>
    </submittedName>
</protein>